<dbReference type="Gene3D" id="2.60.120.260">
    <property type="entry name" value="Galactose-binding domain-like"/>
    <property type="match status" value="2"/>
</dbReference>
<keyword evidence="1" id="KW-0732">Signal</keyword>
<feature type="signal peptide" evidence="1">
    <location>
        <begin position="1"/>
        <end position="23"/>
    </location>
</feature>
<dbReference type="InterPro" id="IPR008979">
    <property type="entry name" value="Galactose-bd-like_sf"/>
</dbReference>
<sequence length="504" mass="55768">MKKTRLDWLITLFLFLGLSVIECKNEGGILESIIGATVKELEKSLTDNEKSPESNNTINANETSALKDAYEAVIKRNNKEPSTTSSLSKAYNPLKLGELFIVPLSTAIADNYYHTYGPDGSELFLPENGIRRGITHWLSDGNAVKNDVVYFTGILSEPRTVSGIVINWSSSPAEVRIDVSKDGITFEKAVEWTRGKLTSKEYEQKLYFENRPIRISKVRIGMRGPINLFFGINFTGLLIVGAPVVQLTSGVTSMTEEFCWQIENGDIYTKGAELVLASCIEAVASGDSREIFQFNSKGQLFNPLSKLCVQMKNNDLSDSGLILDDCKKTTDGKGLFELLPNNQLRLTRGGNLCLTSPGNKPGLSNVALNSAASSTSVARSKIDNGPAMAVDGKDTSYWLSEYLNLGKDDSLVDFTIDIGSITKLRDIYIEWKYPAEDFKVQLSEDGKNYQDIVSVTNNGLVSTTYHLEGKKARYVKLNLLLPTQDEAGRYVYGIKQIRIFSNIM</sequence>
<evidence type="ECO:0000313" key="4">
    <source>
        <dbReference type="Proteomes" id="UP001311799"/>
    </source>
</evidence>
<feature type="chain" id="PRO_5043440852" evidence="1">
    <location>
        <begin position="24"/>
        <end position="504"/>
    </location>
</feature>
<dbReference type="SUPFAM" id="SSF49785">
    <property type="entry name" value="Galactose-binding domain-like"/>
    <property type="match status" value="2"/>
</dbReference>
<evidence type="ECO:0000256" key="1">
    <source>
        <dbReference type="SAM" id="SignalP"/>
    </source>
</evidence>
<dbReference type="Pfam" id="PF00754">
    <property type="entry name" value="F5_F8_type_C"/>
    <property type="match status" value="1"/>
</dbReference>
<dbReference type="PROSITE" id="PS50022">
    <property type="entry name" value="FA58C_3"/>
    <property type="match status" value="1"/>
</dbReference>
<organism evidence="3 4">
    <name type="scientific">Cryptosporidium xiaoi</name>
    <dbReference type="NCBI Taxonomy" id="659607"/>
    <lineage>
        <taxon>Eukaryota</taxon>
        <taxon>Sar</taxon>
        <taxon>Alveolata</taxon>
        <taxon>Apicomplexa</taxon>
        <taxon>Conoidasida</taxon>
        <taxon>Coccidia</taxon>
        <taxon>Eucoccidiorida</taxon>
        <taxon>Eimeriorina</taxon>
        <taxon>Cryptosporidiidae</taxon>
        <taxon>Cryptosporidium</taxon>
    </lineage>
</organism>
<dbReference type="AlphaFoldDB" id="A0AAV9Y2M0"/>
<dbReference type="Proteomes" id="UP001311799">
    <property type="component" value="Unassembled WGS sequence"/>
</dbReference>
<feature type="domain" description="F5/8 type C" evidence="2">
    <location>
        <begin position="355"/>
        <end position="502"/>
    </location>
</feature>
<protein>
    <submittedName>
        <fullName evidence="3">2 extracellular with a signal peptide</fullName>
    </submittedName>
</protein>
<proteinExistence type="predicted"/>
<feature type="non-terminal residue" evidence="3">
    <location>
        <position position="504"/>
    </location>
</feature>
<comment type="caution">
    <text evidence="3">The sequence shown here is derived from an EMBL/GenBank/DDBJ whole genome shotgun (WGS) entry which is preliminary data.</text>
</comment>
<evidence type="ECO:0000313" key="3">
    <source>
        <dbReference type="EMBL" id="KAK6590015.1"/>
    </source>
</evidence>
<dbReference type="SUPFAM" id="SSF50370">
    <property type="entry name" value="Ricin B-like lectins"/>
    <property type="match status" value="1"/>
</dbReference>
<name>A0AAV9Y2M0_9CRYT</name>
<reference evidence="3 4" key="1">
    <citation type="submission" date="2023-10" db="EMBL/GenBank/DDBJ databases">
        <title>Comparative genomics analysis reveals potential genetic determinants of host preference in Cryptosporidium xiaoi.</title>
        <authorList>
            <person name="Xiao L."/>
            <person name="Li J."/>
        </authorList>
    </citation>
    <scope>NUCLEOTIDE SEQUENCE [LARGE SCALE GENOMIC DNA]</scope>
    <source>
        <strain evidence="3 4">52996</strain>
    </source>
</reference>
<evidence type="ECO:0000259" key="2">
    <source>
        <dbReference type="PROSITE" id="PS50022"/>
    </source>
</evidence>
<dbReference type="EMBL" id="JAWDEY010000010">
    <property type="protein sequence ID" value="KAK6590015.1"/>
    <property type="molecule type" value="Genomic_DNA"/>
</dbReference>
<dbReference type="Gene3D" id="2.80.10.50">
    <property type="match status" value="1"/>
</dbReference>
<dbReference type="InterPro" id="IPR035992">
    <property type="entry name" value="Ricin_B-like_lectins"/>
</dbReference>
<accession>A0AAV9Y2M0</accession>
<gene>
    <name evidence="3" type="ORF">RS030_192796</name>
</gene>
<keyword evidence="4" id="KW-1185">Reference proteome</keyword>
<dbReference type="PROSITE" id="PS50231">
    <property type="entry name" value="RICIN_B_LECTIN"/>
    <property type="match status" value="1"/>
</dbReference>
<dbReference type="InterPro" id="IPR000421">
    <property type="entry name" value="FA58C"/>
</dbReference>